<reference evidence="1 2" key="1">
    <citation type="submission" date="2020-04" db="EMBL/GenBank/DDBJ databases">
        <title>Genome sequencing of novel species.</title>
        <authorList>
            <person name="Heo J."/>
            <person name="Kim S.-J."/>
            <person name="Kim J.-S."/>
            <person name="Hong S.-B."/>
            <person name="Kwon S.-W."/>
        </authorList>
    </citation>
    <scope>NUCLEOTIDE SEQUENCE [LARGE SCALE GENOMIC DNA]</scope>
    <source>
        <strain evidence="1 2">AF9R3</strain>
    </source>
</reference>
<accession>A0ABX6MK67</accession>
<dbReference type="Proteomes" id="UP000503117">
    <property type="component" value="Chromosome"/>
</dbReference>
<dbReference type="EMBL" id="CP051684">
    <property type="protein sequence ID" value="QJD93437.1"/>
    <property type="molecule type" value="Genomic_DNA"/>
</dbReference>
<name>A0ABX6MK67_9BURK</name>
<proteinExistence type="predicted"/>
<organism evidence="1 2">
    <name type="scientific">Duganella dendranthematis</name>
    <dbReference type="NCBI Taxonomy" id="2728021"/>
    <lineage>
        <taxon>Bacteria</taxon>
        <taxon>Pseudomonadati</taxon>
        <taxon>Pseudomonadota</taxon>
        <taxon>Betaproteobacteria</taxon>
        <taxon>Burkholderiales</taxon>
        <taxon>Oxalobacteraceae</taxon>
        <taxon>Telluria group</taxon>
        <taxon>Duganella</taxon>
    </lineage>
</organism>
<gene>
    <name evidence="1" type="ORF">HH213_27160</name>
</gene>
<evidence type="ECO:0000313" key="2">
    <source>
        <dbReference type="Proteomes" id="UP000503117"/>
    </source>
</evidence>
<evidence type="ECO:0000313" key="1">
    <source>
        <dbReference type="EMBL" id="QJD93437.1"/>
    </source>
</evidence>
<keyword evidence="2" id="KW-1185">Reference proteome</keyword>
<protein>
    <submittedName>
        <fullName evidence="1">Uncharacterized protein</fullName>
    </submittedName>
</protein>
<sequence length="86" mass="9541">MPQVIQETYRGWEVTIRCSHIASKVAHPSRYTAIAEAELLPGENPGDWVDSRMQVLSTGGRSFPTGDGCISILLDETKQLIDALRR</sequence>
<dbReference type="RefSeq" id="WP_169114352.1">
    <property type="nucleotide sequence ID" value="NZ_CP051684.1"/>
</dbReference>